<keyword evidence="2" id="KW-0255">Endonuclease</keyword>
<organism evidence="2 3">
    <name type="scientific">Noviherbaspirillum suwonense</name>
    <dbReference type="NCBI Taxonomy" id="1224511"/>
    <lineage>
        <taxon>Bacteria</taxon>
        <taxon>Pseudomonadati</taxon>
        <taxon>Pseudomonadota</taxon>
        <taxon>Betaproteobacteria</taxon>
        <taxon>Burkholderiales</taxon>
        <taxon>Oxalobacteraceae</taxon>
        <taxon>Noviherbaspirillum</taxon>
    </lineage>
</organism>
<keyword evidence="2" id="KW-0378">Hydrolase</keyword>
<keyword evidence="2" id="KW-0540">Nuclease</keyword>
<evidence type="ECO:0000313" key="3">
    <source>
        <dbReference type="Proteomes" id="UP001158049"/>
    </source>
</evidence>
<keyword evidence="3" id="KW-1185">Reference proteome</keyword>
<proteinExistence type="predicted"/>
<reference evidence="2 3" key="1">
    <citation type="submission" date="2017-05" db="EMBL/GenBank/DDBJ databases">
        <authorList>
            <person name="Varghese N."/>
            <person name="Submissions S."/>
        </authorList>
    </citation>
    <scope>NUCLEOTIDE SEQUENCE [LARGE SCALE GENOMIC DNA]</scope>
    <source>
        <strain evidence="2 3">DSM 26001</strain>
    </source>
</reference>
<dbReference type="InterPro" id="IPR038717">
    <property type="entry name" value="Tc1-like_DDE_dom"/>
</dbReference>
<accession>A0ABY1QVF0</accession>
<dbReference type="EMBL" id="FXUL01000044">
    <property type="protein sequence ID" value="SMP81463.1"/>
    <property type="molecule type" value="Genomic_DNA"/>
</dbReference>
<sequence>MEQVLEVYCRPYEARHPVICMDEQPKQLIDQVRMPVPARPGAAAKEDFEYVRQGMCVVWMFVEPLAGWRATPVTLRKTAMDWAHQVREVVEAPRYAQAERITLVCDNLNVHRLASLYEAFAPAEALRLARKLELVHTPKHGSWLNMAEPELSVLTRQCLDQRLGQMERVSELARKWAEARNRRQAGIDWQFRTADARIKLKYLYPKIEV</sequence>
<dbReference type="Pfam" id="PF13358">
    <property type="entry name" value="DDE_3"/>
    <property type="match status" value="1"/>
</dbReference>
<dbReference type="InterPro" id="IPR047655">
    <property type="entry name" value="Transpos_IS630-like"/>
</dbReference>
<dbReference type="NCBIfam" id="NF033545">
    <property type="entry name" value="transpos_IS630"/>
    <property type="match status" value="1"/>
</dbReference>
<dbReference type="GO" id="GO:0004519">
    <property type="term" value="F:endonuclease activity"/>
    <property type="evidence" value="ECO:0007669"/>
    <property type="project" value="UniProtKB-KW"/>
</dbReference>
<evidence type="ECO:0000313" key="2">
    <source>
        <dbReference type="EMBL" id="SMP81463.1"/>
    </source>
</evidence>
<protein>
    <submittedName>
        <fullName evidence="2">DDE superfamily endonuclease</fullName>
    </submittedName>
</protein>
<gene>
    <name evidence="2" type="ORF">SAMN06295970_14415</name>
</gene>
<feature type="domain" description="Tc1-like transposase DDE" evidence="1">
    <location>
        <begin position="17"/>
        <end position="164"/>
    </location>
</feature>
<name>A0ABY1QVF0_9BURK</name>
<evidence type="ECO:0000259" key="1">
    <source>
        <dbReference type="Pfam" id="PF13358"/>
    </source>
</evidence>
<dbReference type="Proteomes" id="UP001158049">
    <property type="component" value="Unassembled WGS sequence"/>
</dbReference>
<comment type="caution">
    <text evidence="2">The sequence shown here is derived from an EMBL/GenBank/DDBJ whole genome shotgun (WGS) entry which is preliminary data.</text>
</comment>